<keyword evidence="1" id="KW-0328">Glycosyltransferase</keyword>
<protein>
    <submittedName>
        <fullName evidence="1">Hypoxanthine phosphoribosyltransferase</fullName>
    </submittedName>
</protein>
<evidence type="ECO:0000313" key="1">
    <source>
        <dbReference type="EMBL" id="TGY76632.1"/>
    </source>
</evidence>
<dbReference type="EMBL" id="SRYB01000038">
    <property type="protein sequence ID" value="TGY76632.1"/>
    <property type="molecule type" value="Genomic_DNA"/>
</dbReference>
<reference evidence="1" key="1">
    <citation type="submission" date="2019-04" db="EMBL/GenBank/DDBJ databases">
        <title>Microbes associate with the intestines of laboratory mice.</title>
        <authorList>
            <person name="Navarre W."/>
            <person name="Wong E."/>
            <person name="Huang K."/>
            <person name="Tropini C."/>
            <person name="Ng K."/>
            <person name="Yu B."/>
        </authorList>
    </citation>
    <scope>NUCLEOTIDE SEQUENCE</scope>
    <source>
        <strain evidence="1">NM04_E33</strain>
    </source>
</reference>
<comment type="caution">
    <text evidence="1">The sequence shown here is derived from an EMBL/GenBank/DDBJ whole genome shotgun (WGS) entry which is preliminary data.</text>
</comment>
<gene>
    <name evidence="1" type="ORF">E5331_17815</name>
</gene>
<sequence length="186" mass="20808">MTDDERIAEEVVVDGLTFVPFLKRDEIRRQVKRVASELRRDLEGKRPLFICVLNGAFIFAADLIRECGINDCSVTFVRYKSYEGMSTTGNVKQLVGLTEDLTGRDVVIIEDIVDTGLTAKQMIADIKKQGPESVRFVTLLHKPASSKTGFTPDYAAFTIPPSFIIGYGLDLDGKVRNLKDIYVIKE</sequence>
<accession>A0AC61RBB6</accession>
<keyword evidence="1" id="KW-0808">Transferase</keyword>
<keyword evidence="2" id="KW-1185">Reference proteome</keyword>
<evidence type="ECO:0000313" key="2">
    <source>
        <dbReference type="Proteomes" id="UP000306319"/>
    </source>
</evidence>
<organism evidence="1 2">
    <name type="scientific">Lepagella muris</name>
    <dbReference type="NCBI Taxonomy" id="3032870"/>
    <lineage>
        <taxon>Bacteria</taxon>
        <taxon>Pseudomonadati</taxon>
        <taxon>Bacteroidota</taxon>
        <taxon>Bacteroidia</taxon>
        <taxon>Bacteroidales</taxon>
        <taxon>Muribaculaceae</taxon>
        <taxon>Lepagella</taxon>
    </lineage>
</organism>
<name>A0AC61RBB6_9BACT</name>
<proteinExistence type="predicted"/>
<dbReference type="Proteomes" id="UP000306319">
    <property type="component" value="Unassembled WGS sequence"/>
</dbReference>